<dbReference type="GO" id="GO:0005524">
    <property type="term" value="F:ATP binding"/>
    <property type="evidence" value="ECO:0007669"/>
    <property type="project" value="UniProtKB-KW"/>
</dbReference>
<reference evidence="8" key="1">
    <citation type="submission" date="2016-11" db="EMBL/GenBank/DDBJ databases">
        <authorList>
            <person name="Jaros S."/>
            <person name="Januszkiewicz K."/>
            <person name="Wedrychowicz H."/>
        </authorList>
    </citation>
    <scope>NUCLEOTIDE SEQUENCE</scope>
    <source>
        <strain evidence="8">ACA-DC 565</strain>
    </source>
</reference>
<dbReference type="InterPro" id="IPR010192">
    <property type="entry name" value="MenE"/>
</dbReference>
<dbReference type="NCBIfam" id="TIGR01923">
    <property type="entry name" value="menE"/>
    <property type="match status" value="1"/>
</dbReference>
<dbReference type="PANTHER" id="PTHR43201:SF5">
    <property type="entry name" value="MEDIUM-CHAIN ACYL-COA LIGASE ACSF2, MITOCHONDRIAL"/>
    <property type="match status" value="1"/>
</dbReference>
<dbReference type="AlphaFoldDB" id="A0A1K2I9I7"/>
<comment type="pathway">
    <text evidence="5">Quinol/quinone metabolism; 1,4-dihydroxy-2-naphthoate biosynthesis; 1,4-dihydroxy-2-naphthoate from chorismate: step 5/7.</text>
</comment>
<evidence type="ECO:0000256" key="1">
    <source>
        <dbReference type="ARBA" id="ARBA00022428"/>
    </source>
</evidence>
<accession>A0A1K2I9I7</accession>
<dbReference type="GO" id="GO:0006631">
    <property type="term" value="P:fatty acid metabolic process"/>
    <property type="evidence" value="ECO:0007669"/>
    <property type="project" value="TreeGrafter"/>
</dbReference>
<comment type="catalytic activity">
    <reaction evidence="5">
        <text>2-succinylbenzoate + ATP + CoA = 2-succinylbenzoyl-CoA + AMP + diphosphate</text>
        <dbReference type="Rhea" id="RHEA:17009"/>
        <dbReference type="ChEBI" id="CHEBI:18325"/>
        <dbReference type="ChEBI" id="CHEBI:30616"/>
        <dbReference type="ChEBI" id="CHEBI:33019"/>
        <dbReference type="ChEBI" id="CHEBI:57287"/>
        <dbReference type="ChEBI" id="CHEBI:57364"/>
        <dbReference type="ChEBI" id="CHEBI:456215"/>
        <dbReference type="EC" id="6.2.1.26"/>
    </reaction>
</comment>
<evidence type="ECO:0000256" key="5">
    <source>
        <dbReference type="HAMAP-Rule" id="MF_00731"/>
    </source>
</evidence>
<dbReference type="GO" id="GO:0008756">
    <property type="term" value="F:o-succinylbenzoate-CoA ligase activity"/>
    <property type="evidence" value="ECO:0007669"/>
    <property type="project" value="UniProtKB-UniRule"/>
</dbReference>
<gene>
    <name evidence="5" type="primary">menE</name>
    <name evidence="8" type="ORF">LREN565_2152</name>
</gene>
<keyword evidence="4 5" id="KW-0067">ATP-binding</keyword>
<feature type="domain" description="AMP-dependent synthetase/ligase" evidence="6">
    <location>
        <begin position="6"/>
        <end position="337"/>
    </location>
</feature>
<dbReference type="HAMAP" id="MF_00731">
    <property type="entry name" value="MenE"/>
    <property type="match status" value="1"/>
</dbReference>
<evidence type="ECO:0000259" key="7">
    <source>
        <dbReference type="Pfam" id="PF13193"/>
    </source>
</evidence>
<dbReference type="InterPro" id="IPR045851">
    <property type="entry name" value="AMP-bd_C_sf"/>
</dbReference>
<name>A0A1K2I9I7_9LACO</name>
<dbReference type="InterPro" id="IPR025110">
    <property type="entry name" value="AMP-bd_C"/>
</dbReference>
<dbReference type="InterPro" id="IPR000873">
    <property type="entry name" value="AMP-dep_synth/lig_dom"/>
</dbReference>
<dbReference type="InterPro" id="IPR042099">
    <property type="entry name" value="ANL_N_sf"/>
</dbReference>
<dbReference type="InterPro" id="IPR020845">
    <property type="entry name" value="AMP-binding_CS"/>
</dbReference>
<dbReference type="EMBL" id="LT634362">
    <property type="protein sequence ID" value="SFZ89039.1"/>
    <property type="molecule type" value="Genomic_DNA"/>
</dbReference>
<comment type="pathway">
    <text evidence="5">Quinol/quinone metabolism; menaquinone biosynthesis.</text>
</comment>
<protein>
    <recommendedName>
        <fullName evidence="5">2-succinylbenzoate--CoA ligase</fullName>
        <ecNumber evidence="5">6.2.1.26</ecNumber>
    </recommendedName>
    <alternativeName>
        <fullName evidence="5">o-succinylbenzoyl-CoA synthetase</fullName>
        <shortName evidence="5">OSB-CoA synthetase</shortName>
    </alternativeName>
</protein>
<comment type="function">
    <text evidence="5">Converts 2-succinylbenzoate (OSB) to 2-succinylbenzoyl-CoA (OSB-CoA).</text>
</comment>
<dbReference type="GO" id="GO:0009234">
    <property type="term" value="P:menaquinone biosynthetic process"/>
    <property type="evidence" value="ECO:0007669"/>
    <property type="project" value="UniProtKB-UniRule"/>
</dbReference>
<dbReference type="UniPathway" id="UPA01057">
    <property type="reaction ID" value="UER00166"/>
</dbReference>
<evidence type="ECO:0000313" key="8">
    <source>
        <dbReference type="EMBL" id="SFZ89039.1"/>
    </source>
</evidence>
<feature type="domain" description="AMP-binding enzyme C-terminal" evidence="7">
    <location>
        <begin position="387"/>
        <end position="460"/>
    </location>
</feature>
<keyword evidence="2 5" id="KW-0436">Ligase</keyword>
<dbReference type="Gene3D" id="3.40.50.12780">
    <property type="entry name" value="N-terminal domain of ligase-like"/>
    <property type="match status" value="1"/>
</dbReference>
<evidence type="ECO:0000259" key="6">
    <source>
        <dbReference type="Pfam" id="PF00501"/>
    </source>
</evidence>
<dbReference type="EC" id="6.2.1.26" evidence="5"/>
<sequence>MENWLSKRARLTPNRCALKSGAKQLTFCQLQAQVLQQAGRIASLQPRKRVAILTDNTMTGYLTILAVQQLGLEPVLLNWRLATNELNQQLNDAAVDLCLAADRLAQPLAARVISFSQLSQQTPVASTPVAEFPPNGIASIMYTSGTSGRAKGVLQTYRNHFFSAMGSVLNLGLTETDSWLCCVPLFHISGLSIMMRSLIYGMTVVLVDHFDATTINQLLCTQPITTISVVPYMLKKLLAQLPTDKHYNAAFRCMLLGGGAIDRETLTHCQQRQIPVIQSYGMTETASQIVALNFASAEQKIGSAGQPLFPVQIKITPENATNGHILIKTPTLAAGYLNQMAAFKQHFQHGWFDTGDIGYLDAEGFLFVTGRSGDMINSGGENMFPAEIETVYQQHPAVQQIVVAGQSDPTWGSVPVAYLQLNQPISAAELQQYGRQHLAHYKVPHAFYQVESFPRTGNGKVKRRALTPASGRPLQ</sequence>
<evidence type="ECO:0000256" key="3">
    <source>
        <dbReference type="ARBA" id="ARBA00022741"/>
    </source>
</evidence>
<keyword evidence="1 5" id="KW-0474">Menaquinone biosynthesis</keyword>
<dbReference type="Pfam" id="PF13193">
    <property type="entry name" value="AMP-binding_C"/>
    <property type="match status" value="1"/>
</dbReference>
<organism evidence="8">
    <name type="scientific">Loigolactobacillus rennini</name>
    <dbReference type="NCBI Taxonomy" id="238013"/>
    <lineage>
        <taxon>Bacteria</taxon>
        <taxon>Bacillati</taxon>
        <taxon>Bacillota</taxon>
        <taxon>Bacilli</taxon>
        <taxon>Lactobacillales</taxon>
        <taxon>Lactobacillaceae</taxon>
        <taxon>Loigolactobacillus</taxon>
    </lineage>
</organism>
<dbReference type="Gene3D" id="3.30.300.30">
    <property type="match status" value="1"/>
</dbReference>
<comment type="similarity">
    <text evidence="5">Belongs to the ATP-dependent AMP-binding enzyme family. MenE subfamily.</text>
</comment>
<dbReference type="NCBIfam" id="NF002966">
    <property type="entry name" value="PRK03640.1"/>
    <property type="match status" value="1"/>
</dbReference>
<keyword evidence="3 5" id="KW-0547">Nucleotide-binding</keyword>
<dbReference type="PROSITE" id="PS00455">
    <property type="entry name" value="AMP_BINDING"/>
    <property type="match status" value="1"/>
</dbReference>
<evidence type="ECO:0000256" key="4">
    <source>
        <dbReference type="ARBA" id="ARBA00022840"/>
    </source>
</evidence>
<evidence type="ECO:0000256" key="2">
    <source>
        <dbReference type="ARBA" id="ARBA00022598"/>
    </source>
</evidence>
<dbReference type="GO" id="GO:0031956">
    <property type="term" value="F:medium-chain fatty acid-CoA ligase activity"/>
    <property type="evidence" value="ECO:0007669"/>
    <property type="project" value="TreeGrafter"/>
</dbReference>
<dbReference type="PANTHER" id="PTHR43201">
    <property type="entry name" value="ACYL-COA SYNTHETASE"/>
    <property type="match status" value="1"/>
</dbReference>
<proteinExistence type="inferred from homology"/>
<dbReference type="UniPathway" id="UPA00079"/>
<dbReference type="SUPFAM" id="SSF56801">
    <property type="entry name" value="Acetyl-CoA synthetase-like"/>
    <property type="match status" value="1"/>
</dbReference>
<dbReference type="Pfam" id="PF00501">
    <property type="entry name" value="AMP-binding"/>
    <property type="match status" value="1"/>
</dbReference>